<dbReference type="SUPFAM" id="SSF51658">
    <property type="entry name" value="Xylose isomerase-like"/>
    <property type="match status" value="1"/>
</dbReference>
<evidence type="ECO:0000313" key="9">
    <source>
        <dbReference type="Proteomes" id="UP000027946"/>
    </source>
</evidence>
<dbReference type="GO" id="GO:0004519">
    <property type="term" value="F:endonuclease activity"/>
    <property type="evidence" value="ECO:0007669"/>
    <property type="project" value="UniProtKB-KW"/>
</dbReference>
<dbReference type="eggNOG" id="COG4294">
    <property type="taxonomic scope" value="Bacteria"/>
</dbReference>
<organism evidence="8 9">
    <name type="scientific">Peptoclostridium litorale DSM 5388</name>
    <dbReference type="NCBI Taxonomy" id="1121324"/>
    <lineage>
        <taxon>Bacteria</taxon>
        <taxon>Bacillati</taxon>
        <taxon>Bacillota</taxon>
        <taxon>Clostridia</taxon>
        <taxon>Peptostreptococcales</taxon>
        <taxon>Peptoclostridiaceae</taxon>
        <taxon>Peptoclostridium</taxon>
    </lineage>
</organism>
<feature type="domain" description="DUF1722" evidence="7">
    <location>
        <begin position="304"/>
        <end position="410"/>
    </location>
</feature>
<dbReference type="Pfam" id="PF03851">
    <property type="entry name" value="UvdE"/>
    <property type="match status" value="1"/>
</dbReference>
<comment type="caution">
    <text evidence="8">The sequence shown here is derived from an EMBL/GenBank/DDBJ whole genome shotgun (WGS) entry which is preliminary data.</text>
</comment>
<dbReference type="PANTHER" id="PTHR31290">
    <property type="entry name" value="UV-DAMAGE ENDONUCLEASE"/>
    <property type="match status" value="1"/>
</dbReference>
<dbReference type="AlphaFoldDB" id="A0A069RJC8"/>
<keyword evidence="6" id="KW-0234">DNA repair</keyword>
<keyword evidence="5 8" id="KW-0378">Hydrolase</keyword>
<accession>A0A069RJC8</accession>
<proteinExistence type="predicted"/>
<dbReference type="Proteomes" id="UP000027946">
    <property type="component" value="Unassembled WGS sequence"/>
</dbReference>
<dbReference type="Gene3D" id="3.20.20.150">
    <property type="entry name" value="Divalent-metal-dependent TIM barrel enzymes"/>
    <property type="match status" value="1"/>
</dbReference>
<sequence>MKIGYACINLSIDAPTSKSCILKNATEKRLRDLIETNLSGLENIIQYNIKKKIGLYRISSGLIPFASHPVNTIKWWDDYKPQLDIIARLIKESGMRVSMHPGQYTVLNSPKPEVVRNAIADLEYHCRILDALTDSKIHKIILHVGGVYGDKNSAVNRFVENYNSLSQCIRDRLVIENDEKSYSAHDVLHVSSLTGAPAVFDNLHNSINPSTYNEYSLIRKFAKTWKACDGIPKMHYSQQDSSKRPGAHSKTIMPDSFFKFTSGLEGLDMDIMLEVKDKNISAEKLIGLMRGDKEQMQREWAKYKYSVMEKSYSAYKEIGNAVAKCPSPSGELFIRINEILSLPEDAGQASNSLEHVWGYFKKAAGDGEREKFRGLLSSYRNEKTPLHLVKEFLRELSVKYDVSYIRDSYY</sequence>
<evidence type="ECO:0000313" key="8">
    <source>
        <dbReference type="EMBL" id="KDR96255.1"/>
    </source>
</evidence>
<dbReference type="EC" id="3.-.-.-" evidence="8"/>
<dbReference type="NCBIfam" id="TIGR00629">
    <property type="entry name" value="uvde"/>
    <property type="match status" value="1"/>
</dbReference>
<dbReference type="PANTHER" id="PTHR31290:SF5">
    <property type="entry name" value="UV-DAMAGE ENDONUCLEASE"/>
    <property type="match status" value="1"/>
</dbReference>
<evidence type="ECO:0000256" key="6">
    <source>
        <dbReference type="ARBA" id="ARBA00023204"/>
    </source>
</evidence>
<reference evidence="8 9" key="1">
    <citation type="submission" date="2014-03" db="EMBL/GenBank/DDBJ databases">
        <title>Genome sequence of Clostridium litorale W6, DSM 5388.</title>
        <authorList>
            <person name="Poehlein A."/>
            <person name="Jagirdar A."/>
            <person name="Khonsari B."/>
            <person name="Chibani C.M."/>
            <person name="Gutierrez Gutierrez D.A."/>
            <person name="Davydova E."/>
            <person name="Alghaithi H.S."/>
            <person name="Nair K.P."/>
            <person name="Dhamotharan K."/>
            <person name="Chandran L."/>
            <person name="G W."/>
            <person name="Daniel R."/>
        </authorList>
    </citation>
    <scope>NUCLEOTIDE SEQUENCE [LARGE SCALE GENOMIC DNA]</scope>
    <source>
        <strain evidence="8 9">W6</strain>
    </source>
</reference>
<dbReference type="STRING" id="1121324.CLIT_4c00920"/>
<keyword evidence="2 8" id="KW-0255">Endonuclease</keyword>
<keyword evidence="1" id="KW-0540">Nuclease</keyword>
<dbReference type="RefSeq" id="WP_038261966.1">
    <property type="nucleotide sequence ID" value="NZ_FSRH01000009.1"/>
</dbReference>
<evidence type="ECO:0000256" key="3">
    <source>
        <dbReference type="ARBA" id="ARBA00022763"/>
    </source>
</evidence>
<keyword evidence="4" id="KW-0228">DNA excision</keyword>
<name>A0A069RJC8_PEPLI</name>
<keyword evidence="9" id="KW-1185">Reference proteome</keyword>
<keyword evidence="3" id="KW-0227">DNA damage</keyword>
<dbReference type="Pfam" id="PF08349">
    <property type="entry name" value="DUF1722"/>
    <property type="match status" value="1"/>
</dbReference>
<dbReference type="InterPro" id="IPR013560">
    <property type="entry name" value="DUF1722"/>
</dbReference>
<protein>
    <submittedName>
        <fullName evidence="8">UV DNA damage endonuclease UvsE</fullName>
        <ecNumber evidence="8">3.-.-.-</ecNumber>
    </submittedName>
</protein>
<evidence type="ECO:0000256" key="5">
    <source>
        <dbReference type="ARBA" id="ARBA00022801"/>
    </source>
</evidence>
<evidence type="ECO:0000256" key="4">
    <source>
        <dbReference type="ARBA" id="ARBA00022769"/>
    </source>
</evidence>
<dbReference type="InterPro" id="IPR036237">
    <property type="entry name" value="Xyl_isomerase-like_sf"/>
</dbReference>
<evidence type="ECO:0000259" key="7">
    <source>
        <dbReference type="Pfam" id="PF08349"/>
    </source>
</evidence>
<evidence type="ECO:0000256" key="2">
    <source>
        <dbReference type="ARBA" id="ARBA00022759"/>
    </source>
</evidence>
<dbReference type="OrthoDB" id="9782576at2"/>
<dbReference type="EMBL" id="JJMM01000004">
    <property type="protein sequence ID" value="KDR96255.1"/>
    <property type="molecule type" value="Genomic_DNA"/>
</dbReference>
<dbReference type="GO" id="GO:0006289">
    <property type="term" value="P:nucleotide-excision repair"/>
    <property type="evidence" value="ECO:0007669"/>
    <property type="project" value="InterPro"/>
</dbReference>
<dbReference type="GO" id="GO:0009411">
    <property type="term" value="P:response to UV"/>
    <property type="evidence" value="ECO:0007669"/>
    <property type="project" value="InterPro"/>
</dbReference>
<evidence type="ECO:0000256" key="1">
    <source>
        <dbReference type="ARBA" id="ARBA00022722"/>
    </source>
</evidence>
<gene>
    <name evidence="8" type="primary">uvsE</name>
    <name evidence="8" type="ORF">CLIT_4c00920</name>
</gene>
<dbReference type="InterPro" id="IPR004601">
    <property type="entry name" value="UvdE"/>
</dbReference>
<dbReference type="GO" id="GO:0016787">
    <property type="term" value="F:hydrolase activity"/>
    <property type="evidence" value="ECO:0007669"/>
    <property type="project" value="UniProtKB-KW"/>
</dbReference>